<dbReference type="Pfam" id="PF04954">
    <property type="entry name" value="SIP"/>
    <property type="match status" value="1"/>
</dbReference>
<keyword evidence="3" id="KW-1185">Reference proteome</keyword>
<evidence type="ECO:0000259" key="1">
    <source>
        <dbReference type="Pfam" id="PF04954"/>
    </source>
</evidence>
<dbReference type="PANTHER" id="PTHR30157">
    <property type="entry name" value="FERRIC REDUCTASE, NADPH-DEPENDENT"/>
    <property type="match status" value="1"/>
</dbReference>
<dbReference type="EMBL" id="JACBZP010000001">
    <property type="protein sequence ID" value="NYI67216.1"/>
    <property type="molecule type" value="Genomic_DNA"/>
</dbReference>
<dbReference type="Proteomes" id="UP000539111">
    <property type="component" value="Unassembled WGS sequence"/>
</dbReference>
<dbReference type="InterPro" id="IPR039374">
    <property type="entry name" value="SIP_fam"/>
</dbReference>
<dbReference type="CDD" id="cd06193">
    <property type="entry name" value="siderophore_interacting"/>
    <property type="match status" value="1"/>
</dbReference>
<sequence length="239" mass="26866">MTMLRKALRETARSHSMSHYDVAFESARLVTTNFMRVRLTSDNFDQQRPIAPADAFKLGLIPRHESNVITRVFRMRALTVRRFNASAATLDFDVVLHPGLIKEWLGRTERGDVVTLYGFRHEWAQDNCLSHAVFIGDSSSMPAIAAIVESLPDEWTATVLAAVPPGDRSLLSLRDGVDVHWTESDAELLPLMRELPVPAVRCNVWIAAEAGVTRELRHHATSAWGVARDDLHAAAYWKR</sequence>
<evidence type="ECO:0000313" key="2">
    <source>
        <dbReference type="EMBL" id="NYI67216.1"/>
    </source>
</evidence>
<accession>A0A7Z0ABN3</accession>
<dbReference type="PANTHER" id="PTHR30157:SF0">
    <property type="entry name" value="NADPH-DEPENDENT FERRIC-CHELATE REDUCTASE"/>
    <property type="match status" value="1"/>
</dbReference>
<dbReference type="RefSeq" id="WP_179427033.1">
    <property type="nucleotide sequence ID" value="NZ_JACBZP010000001.1"/>
</dbReference>
<organism evidence="2 3">
    <name type="scientific">Spelaeicoccus albus</name>
    <dbReference type="NCBI Taxonomy" id="1280376"/>
    <lineage>
        <taxon>Bacteria</taxon>
        <taxon>Bacillati</taxon>
        <taxon>Actinomycetota</taxon>
        <taxon>Actinomycetes</taxon>
        <taxon>Micrococcales</taxon>
        <taxon>Brevibacteriaceae</taxon>
        <taxon>Spelaeicoccus</taxon>
    </lineage>
</organism>
<protein>
    <submittedName>
        <fullName evidence="2">NADPH-dependent ferric siderophore reductase</fullName>
    </submittedName>
</protein>
<dbReference type="Gene3D" id="3.40.50.80">
    <property type="entry name" value="Nucleotide-binding domain of ferredoxin-NADP reductase (FNR) module"/>
    <property type="match status" value="1"/>
</dbReference>
<proteinExistence type="predicted"/>
<gene>
    <name evidence="2" type="ORF">BJY26_001522</name>
</gene>
<evidence type="ECO:0000313" key="3">
    <source>
        <dbReference type="Proteomes" id="UP000539111"/>
    </source>
</evidence>
<dbReference type="AlphaFoldDB" id="A0A7Z0ABN3"/>
<dbReference type="InterPro" id="IPR007037">
    <property type="entry name" value="SIP_rossman_dom"/>
</dbReference>
<reference evidence="2 3" key="1">
    <citation type="submission" date="2020-07" db="EMBL/GenBank/DDBJ databases">
        <title>Sequencing the genomes of 1000 actinobacteria strains.</title>
        <authorList>
            <person name="Klenk H.-P."/>
        </authorList>
    </citation>
    <scope>NUCLEOTIDE SEQUENCE [LARGE SCALE GENOMIC DNA]</scope>
    <source>
        <strain evidence="2 3">DSM 26341</strain>
    </source>
</reference>
<name>A0A7Z0ABN3_9MICO</name>
<dbReference type="InterPro" id="IPR039261">
    <property type="entry name" value="FNR_nucleotide-bd"/>
</dbReference>
<comment type="caution">
    <text evidence="2">The sequence shown here is derived from an EMBL/GenBank/DDBJ whole genome shotgun (WGS) entry which is preliminary data.</text>
</comment>
<feature type="domain" description="SIP-like Rossmann fold" evidence="1">
    <location>
        <begin position="130"/>
        <end position="239"/>
    </location>
</feature>
<dbReference type="Gene3D" id="2.40.30.10">
    <property type="entry name" value="Translation factors"/>
    <property type="match status" value="1"/>
</dbReference>